<sequence>MTKRLKTMSIPIDFEAEDAGYSVLKSKRMVHFLLDSVRQGNNLIQTVRPFTLHKTTLCLRSKPYKGWNSPSWEDIQCEAPSSWLKKTPCKIGKNNKLFAKYKSNEMVAGFAIYLWNIVSGEITEAMHKEWVKQLKSIVKKEVVIHNEDVDWFHVKELV</sequence>
<organism evidence="1">
    <name type="scientific">viral metagenome</name>
    <dbReference type="NCBI Taxonomy" id="1070528"/>
    <lineage>
        <taxon>unclassified sequences</taxon>
        <taxon>metagenomes</taxon>
        <taxon>organismal metagenomes</taxon>
    </lineage>
</organism>
<name>A0A6C0HZ62_9ZZZZ</name>
<dbReference type="AlphaFoldDB" id="A0A6C0HZ62"/>
<evidence type="ECO:0000313" key="1">
    <source>
        <dbReference type="EMBL" id="QHT85466.1"/>
    </source>
</evidence>
<dbReference type="EMBL" id="MN740041">
    <property type="protein sequence ID" value="QHT85466.1"/>
    <property type="molecule type" value="Genomic_DNA"/>
</dbReference>
<reference evidence="1" key="1">
    <citation type="journal article" date="2020" name="Nature">
        <title>Giant virus diversity and host interactions through global metagenomics.</title>
        <authorList>
            <person name="Schulz F."/>
            <person name="Roux S."/>
            <person name="Paez-Espino D."/>
            <person name="Jungbluth S."/>
            <person name="Walsh D.A."/>
            <person name="Denef V.J."/>
            <person name="McMahon K.D."/>
            <person name="Konstantinidis K.T."/>
            <person name="Eloe-Fadrosh E.A."/>
            <person name="Kyrpides N.C."/>
            <person name="Woyke T."/>
        </authorList>
    </citation>
    <scope>NUCLEOTIDE SEQUENCE</scope>
    <source>
        <strain evidence="1">GVMAG-M-3300023184-17</strain>
    </source>
</reference>
<proteinExistence type="predicted"/>
<accession>A0A6C0HZ62</accession>
<protein>
    <submittedName>
        <fullName evidence="1">Uncharacterized protein</fullName>
    </submittedName>
</protein>